<name>A0A0X3TRE1_9RHOB</name>
<dbReference type="STRING" id="1685378.AVO44_16995"/>
<keyword evidence="2" id="KW-1185">Reference proteome</keyword>
<organism evidence="1 2">
    <name type="scientific">Ruegeria profundi</name>
    <dbReference type="NCBI Taxonomy" id="1685378"/>
    <lineage>
        <taxon>Bacteria</taxon>
        <taxon>Pseudomonadati</taxon>
        <taxon>Pseudomonadota</taxon>
        <taxon>Alphaproteobacteria</taxon>
        <taxon>Rhodobacterales</taxon>
        <taxon>Roseobacteraceae</taxon>
        <taxon>Ruegeria</taxon>
    </lineage>
</organism>
<comment type="caution">
    <text evidence="1">The sequence shown here is derived from an EMBL/GenBank/DDBJ whole genome shotgun (WGS) entry which is preliminary data.</text>
</comment>
<dbReference type="Proteomes" id="UP000053690">
    <property type="component" value="Unassembled WGS sequence"/>
</dbReference>
<dbReference type="EMBL" id="LQBP01000009">
    <property type="protein sequence ID" value="KUJ77601.1"/>
    <property type="molecule type" value="Genomic_DNA"/>
</dbReference>
<sequence length="84" mass="9433">MGTGLYPVANDLKDELPELLNALSSQIEPHAFLSEAIEDLGKVCAKLKDTSITASEREEWAHIKSELLNELRRLAKRKLRNTSD</sequence>
<reference evidence="2" key="1">
    <citation type="submission" date="2015-12" db="EMBL/GenBank/DDBJ databases">
        <authorList>
            <person name="Zhang G."/>
            <person name="Stingl U."/>
        </authorList>
    </citation>
    <scope>NUCLEOTIDE SEQUENCE [LARGE SCALE GENOMIC DNA]</scope>
    <source>
        <strain evidence="2">ZGT108</strain>
    </source>
</reference>
<evidence type="ECO:0000313" key="2">
    <source>
        <dbReference type="Proteomes" id="UP000053690"/>
    </source>
</evidence>
<protein>
    <submittedName>
        <fullName evidence="1">Uncharacterized protein</fullName>
    </submittedName>
</protein>
<accession>A0A0X3TRE1</accession>
<dbReference type="AlphaFoldDB" id="A0A0X3TRE1"/>
<evidence type="ECO:0000313" key="1">
    <source>
        <dbReference type="EMBL" id="KUJ77601.1"/>
    </source>
</evidence>
<gene>
    <name evidence="1" type="ORF">AVO44_16995</name>
</gene>
<proteinExistence type="predicted"/>